<evidence type="ECO:0000313" key="1">
    <source>
        <dbReference type="EMBL" id="GJH23807.1"/>
    </source>
</evidence>
<sequence length="138" mass="15569">MPTKEAMRECYEIALHAPQGCELDHAVPLRGVHPVTGDWVVSGLHVPHNLEPMTKRSNTIKRHWFDPENPFEFQKPFNSFPGGQFHGDHAEDEFMRYTTPTTLHIMTQAEFKAAIIEGANAEMDEFLQLHGGETADSA</sequence>
<evidence type="ECO:0000313" key="2">
    <source>
        <dbReference type="Proteomes" id="UP001055111"/>
    </source>
</evidence>
<dbReference type="AlphaFoldDB" id="A0AA37I625"/>
<dbReference type="Proteomes" id="UP001055111">
    <property type="component" value="Unassembled WGS sequence"/>
</dbReference>
<reference evidence="1" key="1">
    <citation type="submission" date="2022-09" db="EMBL/GenBank/DDBJ databases">
        <title>Isolation and characterization of 3-chlorobenzoate degrading bacteria from soils in Shizuoka.</title>
        <authorList>
            <person name="Ifat A."/>
            <person name="Ogawa N."/>
            <person name="Kimbara K."/>
            <person name="Moriuchi R."/>
            <person name="Dohra H."/>
            <person name="Shintani M."/>
        </authorList>
    </citation>
    <scope>NUCLEOTIDE SEQUENCE</scope>
    <source>
        <strain evidence="1">19CS4-2</strain>
    </source>
</reference>
<name>A0AA37I625_9BURK</name>
<proteinExistence type="predicted"/>
<comment type="caution">
    <text evidence="1">The sequence shown here is derived from an EMBL/GenBank/DDBJ whole genome shotgun (WGS) entry which is preliminary data.</text>
</comment>
<organism evidence="1 2">
    <name type="scientific">Caballeronia novacaledonica</name>
    <dbReference type="NCBI Taxonomy" id="1544861"/>
    <lineage>
        <taxon>Bacteria</taxon>
        <taxon>Pseudomonadati</taxon>
        <taxon>Pseudomonadota</taxon>
        <taxon>Betaproteobacteria</taxon>
        <taxon>Burkholderiales</taxon>
        <taxon>Burkholderiaceae</taxon>
        <taxon>Caballeronia</taxon>
    </lineage>
</organism>
<dbReference type="RefSeq" id="WP_238210170.1">
    <property type="nucleotide sequence ID" value="NZ_BPUS01000001.1"/>
</dbReference>
<dbReference type="EMBL" id="BPUS01000001">
    <property type="protein sequence ID" value="GJH23807.1"/>
    <property type="molecule type" value="Genomic_DNA"/>
</dbReference>
<gene>
    <name evidence="1" type="ORF">CBA19CS42_04845</name>
</gene>
<protein>
    <submittedName>
        <fullName evidence="1">Uncharacterized protein</fullName>
    </submittedName>
</protein>
<accession>A0AA37I625</accession>